<gene>
    <name evidence="5" type="ORF">HMPREF9370_2366</name>
</gene>
<dbReference type="GO" id="GO:0005829">
    <property type="term" value="C:cytosol"/>
    <property type="evidence" value="ECO:0007669"/>
    <property type="project" value="TreeGrafter"/>
</dbReference>
<dbReference type="HOGENOM" id="CLU_101388_1_0_4"/>
<sequence length="168" mass="18945">MSRIHSVSRITAALVLGCCMAGSALADGVQKLGFIDTERVYRESKQAQRIQTSLQSEFAARQNKLQKMQQEGKALEKRLSSGQIPEAEREAAVKKLTDLIQEFRLEQAKLTEDYNLSRNEKFAALQQNANRVIVNLAKREGYDLIIQDAVYVTGKFDITDQVIKLLNQ</sequence>
<keyword evidence="2 4" id="KW-0732">Signal</keyword>
<evidence type="ECO:0000256" key="2">
    <source>
        <dbReference type="ARBA" id="ARBA00022729"/>
    </source>
</evidence>
<dbReference type="Pfam" id="PF03938">
    <property type="entry name" value="OmpH"/>
    <property type="match status" value="1"/>
</dbReference>
<dbReference type="Proteomes" id="UP000005336">
    <property type="component" value="Unassembled WGS sequence"/>
</dbReference>
<dbReference type="STRING" id="1030841.HMPREF9370_2366"/>
<evidence type="ECO:0000313" key="6">
    <source>
        <dbReference type="Proteomes" id="UP000005336"/>
    </source>
</evidence>
<dbReference type="PATRIC" id="fig|1030841.3.peg.2356"/>
<dbReference type="PANTHER" id="PTHR35089:SF1">
    <property type="entry name" value="CHAPERONE PROTEIN SKP"/>
    <property type="match status" value="1"/>
</dbReference>
<comment type="similarity">
    <text evidence="1">Belongs to the Skp family.</text>
</comment>
<evidence type="ECO:0000256" key="1">
    <source>
        <dbReference type="ARBA" id="ARBA00009091"/>
    </source>
</evidence>
<keyword evidence="3" id="KW-0175">Coiled coil</keyword>
<evidence type="ECO:0000256" key="4">
    <source>
        <dbReference type="SAM" id="SignalP"/>
    </source>
</evidence>
<proteinExistence type="inferred from homology"/>
<comment type="caution">
    <text evidence="5">The sequence shown here is derived from an EMBL/GenBank/DDBJ whole genome shotgun (WGS) entry which is preliminary data.</text>
</comment>
<evidence type="ECO:0000313" key="5">
    <source>
        <dbReference type="EMBL" id="EGZ44201.1"/>
    </source>
</evidence>
<dbReference type="Gene3D" id="3.30.910.20">
    <property type="entry name" value="Skp domain"/>
    <property type="match status" value="1"/>
</dbReference>
<reference evidence="5 6" key="1">
    <citation type="submission" date="2011-06" db="EMBL/GenBank/DDBJ databases">
        <authorList>
            <person name="Muzny D."/>
            <person name="Qin X."/>
            <person name="Deng J."/>
            <person name="Jiang H."/>
            <person name="Liu Y."/>
            <person name="Qu J."/>
            <person name="Song X.-Z."/>
            <person name="Zhang L."/>
            <person name="Thornton R."/>
            <person name="Coyle M."/>
            <person name="Francisco L."/>
            <person name="Jackson L."/>
            <person name="Javaid M."/>
            <person name="Korchina V."/>
            <person name="Kovar C."/>
            <person name="Mata R."/>
            <person name="Mathew T."/>
            <person name="Ngo R."/>
            <person name="Nguyen L."/>
            <person name="Nguyen N."/>
            <person name="Okwuonu G."/>
            <person name="Ongeri F."/>
            <person name="Pham C."/>
            <person name="Simmons D."/>
            <person name="Wilczek-Boney K."/>
            <person name="Hale W."/>
            <person name="Jakkamsetti A."/>
            <person name="Pham P."/>
            <person name="Ruth R."/>
            <person name="San Lucas F."/>
            <person name="Warren J."/>
            <person name="Zhang J."/>
            <person name="Zhao Z."/>
            <person name="Zhou C."/>
            <person name="Zhu D."/>
            <person name="Lee S."/>
            <person name="Bess C."/>
            <person name="Blankenburg K."/>
            <person name="Forbes L."/>
            <person name="Fu Q."/>
            <person name="Gubbala S."/>
            <person name="Hirani K."/>
            <person name="Jayaseelan J.C."/>
            <person name="Lara F."/>
            <person name="Munidasa M."/>
            <person name="Palculict T."/>
            <person name="Patil S."/>
            <person name="Pu L.-L."/>
            <person name="Saada N."/>
            <person name="Tang L."/>
            <person name="Weissenberger G."/>
            <person name="Zhu Y."/>
            <person name="Hemphill L."/>
            <person name="Shang Y."/>
            <person name="Youmans B."/>
            <person name="Ayvaz T."/>
            <person name="Ross M."/>
            <person name="Santibanez J."/>
            <person name="Aqrawi P."/>
            <person name="Gross S."/>
            <person name="Joshi V."/>
            <person name="Fowler G."/>
            <person name="Nazareth L."/>
            <person name="Reid J."/>
            <person name="Worley K."/>
            <person name="Petrosino J."/>
            <person name="Highlander S."/>
            <person name="Gibbs R."/>
        </authorList>
    </citation>
    <scope>NUCLEOTIDE SEQUENCE [LARGE SCALE GENOMIC DNA]</scope>
    <source>
        <strain evidence="5 6">9715</strain>
    </source>
</reference>
<feature type="coiled-coil region" evidence="3">
    <location>
        <begin position="58"/>
        <end position="113"/>
    </location>
</feature>
<evidence type="ECO:0000256" key="3">
    <source>
        <dbReference type="SAM" id="Coils"/>
    </source>
</evidence>
<protein>
    <submittedName>
        <fullName evidence="5">OmpH family outer membrane protein</fullName>
    </submittedName>
</protein>
<organism evidence="5 6">
    <name type="scientific">Neisseria wadsworthii 9715</name>
    <dbReference type="NCBI Taxonomy" id="1030841"/>
    <lineage>
        <taxon>Bacteria</taxon>
        <taxon>Pseudomonadati</taxon>
        <taxon>Pseudomonadota</taxon>
        <taxon>Betaproteobacteria</taxon>
        <taxon>Neisseriales</taxon>
        <taxon>Neisseriaceae</taxon>
        <taxon>Neisseria</taxon>
    </lineage>
</organism>
<dbReference type="InterPro" id="IPR005632">
    <property type="entry name" value="Chaperone_Skp"/>
</dbReference>
<dbReference type="OrthoDB" id="5294628at2"/>
<dbReference type="AlphaFoldDB" id="G4CTF6"/>
<accession>G4CTF6</accession>
<keyword evidence="6" id="KW-1185">Reference proteome</keyword>
<dbReference type="GO" id="GO:0051082">
    <property type="term" value="F:unfolded protein binding"/>
    <property type="evidence" value="ECO:0007669"/>
    <property type="project" value="InterPro"/>
</dbReference>
<dbReference type="SMART" id="SM00935">
    <property type="entry name" value="OmpH"/>
    <property type="match status" value="1"/>
</dbReference>
<name>G4CTF6_9NEIS</name>
<feature type="chain" id="PRO_5003462461" evidence="4">
    <location>
        <begin position="27"/>
        <end position="168"/>
    </location>
</feature>
<dbReference type="InterPro" id="IPR024930">
    <property type="entry name" value="Skp_dom_sf"/>
</dbReference>
<dbReference type="PANTHER" id="PTHR35089">
    <property type="entry name" value="CHAPERONE PROTEIN SKP"/>
    <property type="match status" value="1"/>
</dbReference>
<feature type="signal peptide" evidence="4">
    <location>
        <begin position="1"/>
        <end position="26"/>
    </location>
</feature>
<dbReference type="SUPFAM" id="SSF111384">
    <property type="entry name" value="OmpH-like"/>
    <property type="match status" value="1"/>
</dbReference>
<dbReference type="EMBL" id="AGAZ01000078">
    <property type="protein sequence ID" value="EGZ44201.1"/>
    <property type="molecule type" value="Genomic_DNA"/>
</dbReference>
<dbReference type="GO" id="GO:0050821">
    <property type="term" value="P:protein stabilization"/>
    <property type="evidence" value="ECO:0007669"/>
    <property type="project" value="TreeGrafter"/>
</dbReference>